<dbReference type="EMBL" id="GDKF01002989">
    <property type="protein sequence ID" value="JAT75633.1"/>
    <property type="molecule type" value="Transcribed_RNA"/>
</dbReference>
<comment type="subcellular location">
    <subcellularLocation>
        <location evidence="1">Endoplasmic reticulum membrane</location>
        <topology evidence="1">Multi-pass membrane protein</topology>
    </subcellularLocation>
</comment>
<proteinExistence type="inferred from homology"/>
<dbReference type="RefSeq" id="XP_011400298.1">
    <property type="nucleotide sequence ID" value="XM_011401996.1"/>
</dbReference>
<dbReference type="KEGG" id="apro:F751_4601"/>
<evidence type="ECO:0000256" key="1">
    <source>
        <dbReference type="ARBA" id="ARBA00004477"/>
    </source>
</evidence>
<dbReference type="Pfam" id="PF03839">
    <property type="entry name" value="Sec62"/>
    <property type="match status" value="1"/>
</dbReference>
<keyword evidence="7" id="KW-0653">Protein transport</keyword>
<evidence type="ECO:0000256" key="8">
    <source>
        <dbReference type="ARBA" id="ARBA00022989"/>
    </source>
</evidence>
<dbReference type="AlphaFoldDB" id="A0A087SNM7"/>
<keyword evidence="4" id="KW-0813">Transport</keyword>
<dbReference type="eggNOG" id="KOG2927">
    <property type="taxonomic scope" value="Eukaryota"/>
</dbReference>
<evidence type="ECO:0000256" key="7">
    <source>
        <dbReference type="ARBA" id="ARBA00022927"/>
    </source>
</evidence>
<dbReference type="Proteomes" id="UP000028924">
    <property type="component" value="Unassembled WGS sequence"/>
</dbReference>
<evidence type="ECO:0000256" key="5">
    <source>
        <dbReference type="ARBA" id="ARBA00022692"/>
    </source>
</evidence>
<reference evidence="13 14" key="1">
    <citation type="journal article" date="2014" name="BMC Genomics">
        <title>Oil accumulation mechanisms of the oleaginous microalga Chlorella protothecoides revealed through its genome, transcriptomes, and proteomes.</title>
        <authorList>
            <person name="Gao C."/>
            <person name="Wang Y."/>
            <person name="Shen Y."/>
            <person name="Yan D."/>
            <person name="He X."/>
            <person name="Dai J."/>
            <person name="Wu Q."/>
        </authorList>
    </citation>
    <scope>NUCLEOTIDE SEQUENCE [LARGE SCALE GENOMIC DNA]</scope>
    <source>
        <strain evidence="13 14">0710</strain>
    </source>
</reference>
<dbReference type="GO" id="GO:0031204">
    <property type="term" value="P:post-translational protein targeting to membrane, translocation"/>
    <property type="evidence" value="ECO:0007669"/>
    <property type="project" value="TreeGrafter"/>
</dbReference>
<evidence type="ECO:0000313" key="13">
    <source>
        <dbReference type="EMBL" id="KFM27331.1"/>
    </source>
</evidence>
<evidence type="ECO:0000256" key="6">
    <source>
        <dbReference type="ARBA" id="ARBA00022824"/>
    </source>
</evidence>
<feature type="transmembrane region" description="Helical" evidence="11">
    <location>
        <begin position="159"/>
        <end position="188"/>
    </location>
</feature>
<organism evidence="13 14">
    <name type="scientific">Auxenochlorella protothecoides</name>
    <name type="common">Green microalga</name>
    <name type="synonym">Chlorella protothecoides</name>
    <dbReference type="NCBI Taxonomy" id="3075"/>
    <lineage>
        <taxon>Eukaryota</taxon>
        <taxon>Viridiplantae</taxon>
        <taxon>Chlorophyta</taxon>
        <taxon>core chlorophytes</taxon>
        <taxon>Trebouxiophyceae</taxon>
        <taxon>Chlorellales</taxon>
        <taxon>Chlorellaceae</taxon>
        <taxon>Auxenochlorella</taxon>
    </lineage>
</organism>
<dbReference type="PANTHER" id="PTHR12443:SF9">
    <property type="entry name" value="TRANSLOCATION PROTEIN SEC62"/>
    <property type="match status" value="1"/>
</dbReference>
<dbReference type="EMBL" id="KL662144">
    <property type="protein sequence ID" value="KFM27331.1"/>
    <property type="molecule type" value="Genomic_DNA"/>
</dbReference>
<evidence type="ECO:0000313" key="12">
    <source>
        <dbReference type="EMBL" id="JAT75633.1"/>
    </source>
</evidence>
<keyword evidence="10 11" id="KW-0472">Membrane</keyword>
<gene>
    <name evidence="13" type="ORF">F751_4601</name>
    <name evidence="12" type="ORF">g.6055</name>
</gene>
<protein>
    <recommendedName>
        <fullName evidence="3">Translocation protein SEC62</fullName>
    </recommendedName>
</protein>
<dbReference type="GeneID" id="23615992"/>
<keyword evidence="6" id="KW-0256">Endoplasmic reticulum</keyword>
<keyword evidence="5 11" id="KW-0812">Transmembrane</keyword>
<keyword evidence="9" id="KW-0811">Translocation</keyword>
<dbReference type="InterPro" id="IPR004728">
    <property type="entry name" value="Sec62"/>
</dbReference>
<dbReference type="GO" id="GO:0005789">
    <property type="term" value="C:endoplasmic reticulum membrane"/>
    <property type="evidence" value="ECO:0007669"/>
    <property type="project" value="UniProtKB-SubCell"/>
</dbReference>
<sequence>MAAQTDPLREFADSLRGKGGVEARAAVYQAQRVEIVRGKDLGRWIAAHPEPSSRFHNGAKTPEDQAKEVVELLLRRNLLQRCERMFKRPPPGSKKLVKFPKKLVPPGPGDVKSFAEDAFYAWTYDRPSSPWMLVFTILGMAGVLAACLFPLAPYGIKVTVFYLASGLLTVILGTLVLRLFVAATSWILTGKTLWLLPNVLSEEVPLSGLLKPLVSVQQPDEDKAWANSWLARLSVGVSLASLIFVLYTHSPPKGTVTAEASRYRDELFDLFNIRKEGNARLGNSSASTAFEEAPAVEDVIHDSDL</sequence>
<evidence type="ECO:0000256" key="9">
    <source>
        <dbReference type="ARBA" id="ARBA00023010"/>
    </source>
</evidence>
<dbReference type="STRING" id="3075.A0A087SNM7"/>
<dbReference type="PANTHER" id="PTHR12443">
    <property type="entry name" value="TRANSLOCATION PROTEIN SEC62"/>
    <property type="match status" value="1"/>
</dbReference>
<feature type="transmembrane region" description="Helical" evidence="11">
    <location>
        <begin position="131"/>
        <end position="152"/>
    </location>
</feature>
<evidence type="ECO:0000256" key="3">
    <source>
        <dbReference type="ARBA" id="ARBA00021257"/>
    </source>
</evidence>
<evidence type="ECO:0000256" key="10">
    <source>
        <dbReference type="ARBA" id="ARBA00023136"/>
    </source>
</evidence>
<accession>A0A087SNM7</accession>
<dbReference type="OrthoDB" id="200187at2759"/>
<evidence type="ECO:0000256" key="2">
    <source>
        <dbReference type="ARBA" id="ARBA00010604"/>
    </source>
</evidence>
<keyword evidence="8 11" id="KW-1133">Transmembrane helix</keyword>
<comment type="similarity">
    <text evidence="2">Belongs to the SEC62 family.</text>
</comment>
<reference evidence="12" key="2">
    <citation type="submission" date="2015-08" db="EMBL/GenBank/DDBJ databases">
        <authorList>
            <person name="Babu N.S."/>
            <person name="Beckwith C.J."/>
            <person name="Beseler K.G."/>
            <person name="Brison A."/>
            <person name="Carone J.V."/>
            <person name="Caskin T.P."/>
            <person name="Diamond M."/>
            <person name="Durham M.E."/>
            <person name="Foxe J.M."/>
            <person name="Go M."/>
            <person name="Henderson B.A."/>
            <person name="Jones I.B."/>
            <person name="McGettigan J.A."/>
            <person name="Micheletti S.J."/>
            <person name="Nasrallah M.E."/>
            <person name="Ortiz D."/>
            <person name="Piller C.R."/>
            <person name="Privatt S.R."/>
            <person name="Schneider S.L."/>
            <person name="Sharp S."/>
            <person name="Smith T.C."/>
            <person name="Stanton J.D."/>
            <person name="Ullery H.E."/>
            <person name="Wilson R.J."/>
            <person name="Serrano M.G."/>
            <person name="Buck G."/>
            <person name="Lee V."/>
            <person name="Wang Y."/>
            <person name="Carvalho R."/>
            <person name="Voegtly L."/>
            <person name="Shi R."/>
            <person name="Duckworth R."/>
            <person name="Johnson A."/>
            <person name="Loviza R."/>
            <person name="Walstead R."/>
            <person name="Shah Z."/>
            <person name="Kiflezghi M."/>
            <person name="Wade K."/>
            <person name="Ball S.L."/>
            <person name="Bradley K.W."/>
            <person name="Asai D.J."/>
            <person name="Bowman C.A."/>
            <person name="Russell D.A."/>
            <person name="Pope W.H."/>
            <person name="Jacobs-Sera D."/>
            <person name="Hendrix R.W."/>
            <person name="Hatfull G.F."/>
        </authorList>
    </citation>
    <scope>NUCLEOTIDE SEQUENCE</scope>
</reference>
<evidence type="ECO:0000313" key="14">
    <source>
        <dbReference type="Proteomes" id="UP000028924"/>
    </source>
</evidence>
<keyword evidence="14" id="KW-1185">Reference proteome</keyword>
<evidence type="ECO:0000256" key="11">
    <source>
        <dbReference type="SAM" id="Phobius"/>
    </source>
</evidence>
<name>A0A087SNM7_AUXPR</name>
<evidence type="ECO:0000256" key="4">
    <source>
        <dbReference type="ARBA" id="ARBA00022448"/>
    </source>
</evidence>